<keyword evidence="2" id="KW-1185">Reference proteome</keyword>
<dbReference type="EMBL" id="UYJE01002288">
    <property type="protein sequence ID" value="VDI09451.1"/>
    <property type="molecule type" value="Genomic_DNA"/>
</dbReference>
<proteinExistence type="predicted"/>
<evidence type="ECO:0000313" key="2">
    <source>
        <dbReference type="Proteomes" id="UP000596742"/>
    </source>
</evidence>
<organism evidence="1 2">
    <name type="scientific">Mytilus galloprovincialis</name>
    <name type="common">Mediterranean mussel</name>
    <dbReference type="NCBI Taxonomy" id="29158"/>
    <lineage>
        <taxon>Eukaryota</taxon>
        <taxon>Metazoa</taxon>
        <taxon>Spiralia</taxon>
        <taxon>Lophotrochozoa</taxon>
        <taxon>Mollusca</taxon>
        <taxon>Bivalvia</taxon>
        <taxon>Autobranchia</taxon>
        <taxon>Pteriomorphia</taxon>
        <taxon>Mytilida</taxon>
        <taxon>Mytiloidea</taxon>
        <taxon>Mytilidae</taxon>
        <taxon>Mytilinae</taxon>
        <taxon>Mytilus</taxon>
    </lineage>
</organism>
<dbReference type="OrthoDB" id="10485808at2759"/>
<reference evidence="1" key="1">
    <citation type="submission" date="2018-11" db="EMBL/GenBank/DDBJ databases">
        <authorList>
            <person name="Alioto T."/>
            <person name="Alioto T."/>
        </authorList>
    </citation>
    <scope>NUCLEOTIDE SEQUENCE</scope>
</reference>
<comment type="caution">
    <text evidence="1">The sequence shown here is derived from an EMBL/GenBank/DDBJ whole genome shotgun (WGS) entry which is preliminary data.</text>
</comment>
<evidence type="ECO:0000313" key="1">
    <source>
        <dbReference type="EMBL" id="VDI09451.1"/>
    </source>
</evidence>
<dbReference type="Proteomes" id="UP000596742">
    <property type="component" value="Unassembled WGS sequence"/>
</dbReference>
<name>A0A8B6CUU1_MYTGA</name>
<accession>A0A8B6CUU1</accession>
<protein>
    <submittedName>
        <fullName evidence="1">Uncharacterized protein</fullName>
    </submittedName>
</protein>
<gene>
    <name evidence="1" type="ORF">MGAL_10B002202</name>
</gene>
<sequence>MIIQLFNGNIFKKPVIRRPKRTSSWCGSQRKEEGTSYYKTSSHLDTYVKHDYKLGKKEDDTTCKLFTRAFHEHLEQSPGCYGNFQFDNDAEEQRTMCWREKVGRYETAATDCKTSIGALRVPNRHQQNVTLDTTFHCLDLEQGPRLPGTQATTTIVENATARKLSEVNWGKCNCTGRQGHCSANFKPWDSYCNEELYGELLAEQLAEDEQPLVIGQLTRDWDSHAYRGFSKKHSESVNLTPENLRDPRHLASTQLRSIDKAAFSEFMFDGRTKANREKIQRRFSFDLTDRCTVEYNFAFKESAGK</sequence>
<dbReference type="AlphaFoldDB" id="A0A8B6CUU1"/>